<dbReference type="InterPro" id="IPR035979">
    <property type="entry name" value="RBD_domain_sf"/>
</dbReference>
<proteinExistence type="predicted"/>
<dbReference type="CDD" id="cd00590">
    <property type="entry name" value="RRM_SF"/>
    <property type="match status" value="1"/>
</dbReference>
<organism evidence="6 7">
    <name type="scientific">Camellia sinensis</name>
    <name type="common">Tea plant</name>
    <name type="synonym">Thea sinensis</name>
    <dbReference type="NCBI Taxonomy" id="4442"/>
    <lineage>
        <taxon>Eukaryota</taxon>
        <taxon>Viridiplantae</taxon>
        <taxon>Streptophyta</taxon>
        <taxon>Embryophyta</taxon>
        <taxon>Tracheophyta</taxon>
        <taxon>Spermatophyta</taxon>
        <taxon>Magnoliopsida</taxon>
        <taxon>eudicotyledons</taxon>
        <taxon>Gunneridae</taxon>
        <taxon>Pentapetalae</taxon>
        <taxon>asterids</taxon>
        <taxon>Ericales</taxon>
        <taxon>Theaceae</taxon>
        <taxon>Camellia</taxon>
    </lineage>
</organism>
<comment type="caution">
    <text evidence="6">The sequence shown here is derived from an EMBL/GenBank/DDBJ whole genome shotgun (WGS) entry which is preliminary data.</text>
</comment>
<dbReference type="GO" id="GO:0003729">
    <property type="term" value="F:mRNA binding"/>
    <property type="evidence" value="ECO:0007669"/>
    <property type="project" value="TreeGrafter"/>
</dbReference>
<reference evidence="6 7" key="2">
    <citation type="submission" date="2020-07" db="EMBL/GenBank/DDBJ databases">
        <title>Genome assembly of wild tea tree DASZ reveals pedigree and selection history of tea varieties.</title>
        <authorList>
            <person name="Zhang W."/>
        </authorList>
    </citation>
    <scope>NUCLEOTIDE SEQUENCE [LARGE SCALE GENOMIC DNA]</scope>
    <source>
        <strain evidence="7">cv. G240</strain>
        <tissue evidence="6">Leaf</tissue>
    </source>
</reference>
<dbReference type="GO" id="GO:1990904">
    <property type="term" value="C:ribonucleoprotein complex"/>
    <property type="evidence" value="ECO:0007669"/>
    <property type="project" value="TreeGrafter"/>
</dbReference>
<sequence length="457" mass="49379">MAIQTAGSPPAHMAQVVANAFVERYYKVLLTEPESLYKFYEDSSMLSWPGPDGEMTSVKTIEGIKEKIFSLDYNGYTAEITTVDAQDSYKEGVIVLVTGCLFGKDNAKKSFTQTFFLARHSKGYYVLNDVLRFLDVLEAVTSSAVNDANENVASPPLTPNQESARVPDHPRQNDESSTMKVTSNGGEVCDSSDTEGLVDSKVSVKEVVSSEQSLSSSKKEDGDTIADSASNKQEDQKMSYASVVAKETTVTSPVQSSPAIIGSSSAHQQQRASAAPKSPALRGNSAPRNSSTHTEGKGIFIGNLPADVSVEQLDSIFKKFGPIKRGGIHTIICEDKFCYGFVEFESSNSARNAIEAHFVMVGSKEAYITEKRSPNQAGNGRGRSSSGKGEFRNDKNRNDNYRNRENFVEGRSYGRYQHGNRGEASGQTRGPPGGNGEAHQRGVYQNGGGKTAAHVVA</sequence>
<feature type="compositionally biased region" description="Basic and acidic residues" evidence="3">
    <location>
        <begin position="389"/>
        <end position="408"/>
    </location>
</feature>
<name>A0A7J7GYT2_CAMSI</name>
<dbReference type="Gene3D" id="3.10.450.50">
    <property type="match status" value="1"/>
</dbReference>
<dbReference type="InterPro" id="IPR032710">
    <property type="entry name" value="NTF2-like_dom_sf"/>
</dbReference>
<dbReference type="InterPro" id="IPR000504">
    <property type="entry name" value="RRM_dom"/>
</dbReference>
<evidence type="ECO:0000259" key="5">
    <source>
        <dbReference type="PROSITE" id="PS50177"/>
    </source>
</evidence>
<dbReference type="PANTHER" id="PTHR10693">
    <property type="entry name" value="RAS GTPASE-ACTIVATING PROTEIN-BINDING PROTEIN"/>
    <property type="match status" value="1"/>
</dbReference>
<dbReference type="SUPFAM" id="SSF54928">
    <property type="entry name" value="RNA-binding domain, RBD"/>
    <property type="match status" value="1"/>
</dbReference>
<dbReference type="Gene3D" id="3.30.70.330">
    <property type="match status" value="1"/>
</dbReference>
<feature type="region of interest" description="Disordered" evidence="3">
    <location>
        <begin position="370"/>
        <end position="457"/>
    </location>
</feature>
<gene>
    <name evidence="6" type="ORF">HYC85_015673</name>
</gene>
<evidence type="ECO:0008006" key="8">
    <source>
        <dbReference type="Google" id="ProtNLM"/>
    </source>
</evidence>
<feature type="domain" description="RRM" evidence="4">
    <location>
        <begin position="297"/>
        <end position="373"/>
    </location>
</feature>
<protein>
    <recommendedName>
        <fullName evidence="8">RRM domain-containing protein</fullName>
    </recommendedName>
</protein>
<feature type="compositionally biased region" description="Low complexity" evidence="3">
    <location>
        <begin position="263"/>
        <end position="275"/>
    </location>
</feature>
<dbReference type="PROSITE" id="PS50177">
    <property type="entry name" value="NTF2_DOMAIN"/>
    <property type="match status" value="1"/>
</dbReference>
<evidence type="ECO:0000313" key="7">
    <source>
        <dbReference type="Proteomes" id="UP000593564"/>
    </source>
</evidence>
<feature type="compositionally biased region" description="Basic and acidic residues" evidence="3">
    <location>
        <begin position="165"/>
        <end position="174"/>
    </location>
</feature>
<feature type="compositionally biased region" description="Low complexity" evidence="3">
    <location>
        <begin position="205"/>
        <end position="216"/>
    </location>
</feature>
<dbReference type="PANTHER" id="PTHR10693:SF52">
    <property type="entry name" value="RAS GTPASE-ACTIVATING BINDING-LIKE PROTEIN"/>
    <property type="match status" value="1"/>
</dbReference>
<evidence type="ECO:0000256" key="1">
    <source>
        <dbReference type="ARBA" id="ARBA00022884"/>
    </source>
</evidence>
<dbReference type="InterPro" id="IPR039539">
    <property type="entry name" value="Ras_GTPase_bind_prot"/>
</dbReference>
<dbReference type="SMART" id="SM00360">
    <property type="entry name" value="RRM"/>
    <property type="match status" value="1"/>
</dbReference>
<dbReference type="Proteomes" id="UP000593564">
    <property type="component" value="Unassembled WGS sequence"/>
</dbReference>
<dbReference type="InterPro" id="IPR002075">
    <property type="entry name" value="NTF2_dom"/>
</dbReference>
<reference evidence="7" key="1">
    <citation type="journal article" date="2020" name="Nat. Commun.">
        <title>Genome assembly of wild tea tree DASZ reveals pedigree and selection history of tea varieties.</title>
        <authorList>
            <person name="Zhang W."/>
            <person name="Zhang Y."/>
            <person name="Qiu H."/>
            <person name="Guo Y."/>
            <person name="Wan H."/>
            <person name="Zhang X."/>
            <person name="Scossa F."/>
            <person name="Alseekh S."/>
            <person name="Zhang Q."/>
            <person name="Wang P."/>
            <person name="Xu L."/>
            <person name="Schmidt M.H."/>
            <person name="Jia X."/>
            <person name="Li D."/>
            <person name="Zhu A."/>
            <person name="Guo F."/>
            <person name="Chen W."/>
            <person name="Ni D."/>
            <person name="Usadel B."/>
            <person name="Fernie A.R."/>
            <person name="Wen W."/>
        </authorList>
    </citation>
    <scope>NUCLEOTIDE SEQUENCE [LARGE SCALE GENOMIC DNA]</scope>
    <source>
        <strain evidence="7">cv. G240</strain>
    </source>
</reference>
<dbReference type="Pfam" id="PF02136">
    <property type="entry name" value="NTF2"/>
    <property type="match status" value="1"/>
</dbReference>
<accession>A0A7J7GYT2</accession>
<dbReference type="Pfam" id="PF00076">
    <property type="entry name" value="RRM_1"/>
    <property type="match status" value="1"/>
</dbReference>
<evidence type="ECO:0000256" key="3">
    <source>
        <dbReference type="SAM" id="MobiDB-lite"/>
    </source>
</evidence>
<keyword evidence="7" id="KW-1185">Reference proteome</keyword>
<dbReference type="PROSITE" id="PS50102">
    <property type="entry name" value="RRM"/>
    <property type="match status" value="1"/>
</dbReference>
<dbReference type="CDD" id="cd00780">
    <property type="entry name" value="NTF2"/>
    <property type="match status" value="1"/>
</dbReference>
<dbReference type="InterPro" id="IPR018222">
    <property type="entry name" value="Nuclear_transport_factor_2_euk"/>
</dbReference>
<dbReference type="EMBL" id="JACBKZ010000007">
    <property type="protein sequence ID" value="KAF5945445.1"/>
    <property type="molecule type" value="Genomic_DNA"/>
</dbReference>
<evidence type="ECO:0000313" key="6">
    <source>
        <dbReference type="EMBL" id="KAF5945445.1"/>
    </source>
</evidence>
<evidence type="ECO:0000259" key="4">
    <source>
        <dbReference type="PROSITE" id="PS50102"/>
    </source>
</evidence>
<dbReference type="SUPFAM" id="SSF54427">
    <property type="entry name" value="NTF2-like"/>
    <property type="match status" value="1"/>
</dbReference>
<feature type="compositionally biased region" description="Polar residues" evidence="3">
    <location>
        <begin position="175"/>
        <end position="185"/>
    </location>
</feature>
<evidence type="ECO:0000256" key="2">
    <source>
        <dbReference type="PROSITE-ProRule" id="PRU00176"/>
    </source>
</evidence>
<dbReference type="AlphaFoldDB" id="A0A7J7GYT2"/>
<feature type="domain" description="NTF2" evidence="5">
    <location>
        <begin position="17"/>
        <end position="133"/>
    </location>
</feature>
<dbReference type="InterPro" id="IPR012677">
    <property type="entry name" value="Nucleotide-bd_a/b_plait_sf"/>
</dbReference>
<feature type="region of interest" description="Disordered" evidence="3">
    <location>
        <begin position="148"/>
        <end position="298"/>
    </location>
</feature>
<dbReference type="GO" id="GO:0005829">
    <property type="term" value="C:cytosol"/>
    <property type="evidence" value="ECO:0007669"/>
    <property type="project" value="TreeGrafter"/>
</dbReference>
<keyword evidence="1 2" id="KW-0694">RNA-binding</keyword>
<dbReference type="FunFam" id="3.10.450.50:FF:000003">
    <property type="entry name" value="Nuclear transport factor 2 family protein"/>
    <property type="match status" value="1"/>
</dbReference>
<feature type="compositionally biased region" description="Polar residues" evidence="3">
    <location>
        <begin position="248"/>
        <end position="258"/>
    </location>
</feature>